<feature type="transmembrane region" description="Helical" evidence="1">
    <location>
        <begin position="114"/>
        <end position="136"/>
    </location>
</feature>
<protein>
    <recommendedName>
        <fullName evidence="4">DUF1449 family protein</fullName>
    </recommendedName>
</protein>
<evidence type="ECO:0008006" key="4">
    <source>
        <dbReference type="Google" id="ProtNLM"/>
    </source>
</evidence>
<dbReference type="RefSeq" id="WP_345302108.1">
    <property type="nucleotide sequence ID" value="NZ_BAABJE010000002.1"/>
</dbReference>
<keyword evidence="1" id="KW-1133">Transmembrane helix</keyword>
<keyword evidence="3" id="KW-1185">Reference proteome</keyword>
<sequence length="256" mass="27232">MDVFLQIVTSFPTVVYTVLLLVVSAHWLLSALGILEVDTIDGLMPDGFGGHGAGHGIGHGVGHGIGHDLGHGVTHGISHGVGHGHDIGHGHGGHHHDADAGGLLMKFGLHGVPVMVVFTIIAIVGWSVCYFTDLFLLREAKLGVFAIPADIATMIAGLVLAIPVGRMVLAPVRRILRRFAPVSQRPMLGRYAVVRSPEITQTSGTAEVDDGGAGLILQVRAEVSGRFVRGDRIVLIEYLEDQNAYRATSAEEFERL</sequence>
<evidence type="ECO:0000313" key="3">
    <source>
        <dbReference type="Proteomes" id="UP001499959"/>
    </source>
</evidence>
<dbReference type="EMBL" id="BAABJE010000002">
    <property type="protein sequence ID" value="GAA4786410.1"/>
    <property type="molecule type" value="Genomic_DNA"/>
</dbReference>
<proteinExistence type="predicted"/>
<feature type="transmembrane region" description="Helical" evidence="1">
    <location>
        <begin position="142"/>
        <end position="169"/>
    </location>
</feature>
<gene>
    <name evidence="2" type="ORF">GCM10023307_09000</name>
</gene>
<keyword evidence="1" id="KW-0472">Membrane</keyword>
<dbReference type="Proteomes" id="UP001499959">
    <property type="component" value="Unassembled WGS sequence"/>
</dbReference>
<comment type="caution">
    <text evidence="2">The sequence shown here is derived from an EMBL/GenBank/DDBJ whole genome shotgun (WGS) entry which is preliminary data.</text>
</comment>
<keyword evidence="1" id="KW-0812">Transmembrane</keyword>
<accession>A0ABP9AUG1</accession>
<evidence type="ECO:0000313" key="2">
    <source>
        <dbReference type="EMBL" id="GAA4786410.1"/>
    </source>
</evidence>
<organism evidence="2 3">
    <name type="scientific">Lysobacter hankyongensis</name>
    <dbReference type="NCBI Taxonomy" id="1176535"/>
    <lineage>
        <taxon>Bacteria</taxon>
        <taxon>Pseudomonadati</taxon>
        <taxon>Pseudomonadota</taxon>
        <taxon>Gammaproteobacteria</taxon>
        <taxon>Lysobacterales</taxon>
        <taxon>Lysobacteraceae</taxon>
        <taxon>Lysobacter</taxon>
    </lineage>
</organism>
<feature type="transmembrane region" description="Helical" evidence="1">
    <location>
        <begin position="14"/>
        <end position="35"/>
    </location>
</feature>
<reference evidence="3" key="1">
    <citation type="journal article" date="2019" name="Int. J. Syst. Evol. Microbiol.">
        <title>The Global Catalogue of Microorganisms (GCM) 10K type strain sequencing project: providing services to taxonomists for standard genome sequencing and annotation.</title>
        <authorList>
            <consortium name="The Broad Institute Genomics Platform"/>
            <consortium name="The Broad Institute Genome Sequencing Center for Infectious Disease"/>
            <person name="Wu L."/>
            <person name="Ma J."/>
        </authorList>
    </citation>
    <scope>NUCLEOTIDE SEQUENCE [LARGE SCALE GENOMIC DNA]</scope>
    <source>
        <strain evidence="3">JCM 18204</strain>
    </source>
</reference>
<evidence type="ECO:0000256" key="1">
    <source>
        <dbReference type="SAM" id="Phobius"/>
    </source>
</evidence>
<name>A0ABP9AUG1_9GAMM</name>